<keyword evidence="2" id="KW-0812">Transmembrane</keyword>
<dbReference type="AlphaFoldDB" id="A0A317UAA9"/>
<dbReference type="RefSeq" id="WP_110141324.1">
    <property type="nucleotide sequence ID" value="NZ_QHJG01000002.1"/>
</dbReference>
<sequence>MASSHKQHAHNQVTRGTPSWGGYDNQHHHASNVFNTPATRHAHAPTPSVTRASYNAHDYTYYSRRSHYAGTGALLIGSFIILPIIIFALTVKFAFGLAASSLTTAGVAGAGAAGAIALSAATFGLGALVLYGALGLVSLYSSAKECYRSDKNVFDMIKSRVVNEDGLSFKGVMKSIGAVLWSPFLLIGGLAGMGAKAAVNARASKSSGSEKQDVGPEISGSYSEMGSDFHPQKKTTYGNDENPIHSKVFADPSSSEVPDLHLLNSQTSFPHLYPLVKN</sequence>
<reference evidence="3 5" key="1">
    <citation type="submission" date="2018-05" db="EMBL/GenBank/DDBJ databases">
        <title>Legionella qingyii sp.nov., whole genome shotgun sequence.</title>
        <authorList>
            <person name="Wu H."/>
            <person name="Zhu Q."/>
            <person name="Hu C."/>
        </authorList>
    </citation>
    <scope>NUCLEOTIDE SEQUENCE [LARGE SCALE GENOMIC DNA]</scope>
    <source>
        <strain evidence="3 5">HEB18</strain>
    </source>
</reference>
<feature type="region of interest" description="Disordered" evidence="1">
    <location>
        <begin position="1"/>
        <end position="22"/>
    </location>
</feature>
<dbReference type="EMBL" id="RZGX01000001">
    <property type="protein sequence ID" value="RUR26575.1"/>
    <property type="molecule type" value="Genomic_DNA"/>
</dbReference>
<accession>A0A317UAA9</accession>
<reference evidence="4 6" key="2">
    <citation type="submission" date="2018-12" db="EMBL/GenBank/DDBJ databases">
        <title>Legionella sp,whole genome shotgun sequence.</title>
        <authorList>
            <person name="Wu H."/>
        </authorList>
    </citation>
    <scope>NUCLEOTIDE SEQUENCE [LARGE SCALE GENOMIC DNA]</scope>
    <source>
        <strain evidence="6">km489</strain>
        <strain evidence="4">Km489</strain>
    </source>
</reference>
<gene>
    <name evidence="3" type="ORF">DGG96_01900</name>
    <name evidence="4" type="ORF">ELY20_01265</name>
</gene>
<name>A0A317UAA9_9GAMM</name>
<feature type="transmembrane region" description="Helical" evidence="2">
    <location>
        <begin position="178"/>
        <end position="199"/>
    </location>
</feature>
<keyword evidence="6" id="KW-1185">Reference proteome</keyword>
<evidence type="ECO:0008006" key="7">
    <source>
        <dbReference type="Google" id="ProtNLM"/>
    </source>
</evidence>
<dbReference type="Proteomes" id="UP000287374">
    <property type="component" value="Unassembled WGS sequence"/>
</dbReference>
<evidence type="ECO:0000313" key="4">
    <source>
        <dbReference type="EMBL" id="RUR26575.1"/>
    </source>
</evidence>
<feature type="transmembrane region" description="Helical" evidence="2">
    <location>
        <begin position="73"/>
        <end position="95"/>
    </location>
</feature>
<feature type="transmembrane region" description="Helical" evidence="2">
    <location>
        <begin position="115"/>
        <end position="140"/>
    </location>
</feature>
<feature type="region of interest" description="Disordered" evidence="1">
    <location>
        <begin position="202"/>
        <end position="245"/>
    </location>
</feature>
<dbReference type="EMBL" id="QHJG01000002">
    <property type="protein sequence ID" value="PWY57492.1"/>
    <property type="molecule type" value="Genomic_DNA"/>
</dbReference>
<dbReference type="Proteomes" id="UP000247152">
    <property type="component" value="Unassembled WGS sequence"/>
</dbReference>
<evidence type="ECO:0000313" key="5">
    <source>
        <dbReference type="Proteomes" id="UP000247152"/>
    </source>
</evidence>
<organism evidence="3 5">
    <name type="scientific">Legionella qingyii</name>
    <dbReference type="NCBI Taxonomy" id="2184757"/>
    <lineage>
        <taxon>Bacteria</taxon>
        <taxon>Pseudomonadati</taxon>
        <taxon>Pseudomonadota</taxon>
        <taxon>Gammaproteobacteria</taxon>
        <taxon>Legionellales</taxon>
        <taxon>Legionellaceae</taxon>
        <taxon>Legionella</taxon>
    </lineage>
</organism>
<evidence type="ECO:0000256" key="2">
    <source>
        <dbReference type="SAM" id="Phobius"/>
    </source>
</evidence>
<evidence type="ECO:0000256" key="1">
    <source>
        <dbReference type="SAM" id="MobiDB-lite"/>
    </source>
</evidence>
<evidence type="ECO:0000313" key="6">
    <source>
        <dbReference type="Proteomes" id="UP000287374"/>
    </source>
</evidence>
<protein>
    <recommendedName>
        <fullName evidence="7">Transmembrane protein</fullName>
    </recommendedName>
</protein>
<proteinExistence type="predicted"/>
<dbReference type="OrthoDB" id="5654410at2"/>
<keyword evidence="2" id="KW-1133">Transmembrane helix</keyword>
<evidence type="ECO:0000313" key="3">
    <source>
        <dbReference type="EMBL" id="PWY57492.1"/>
    </source>
</evidence>
<keyword evidence="2" id="KW-0472">Membrane</keyword>
<comment type="caution">
    <text evidence="3">The sequence shown here is derived from an EMBL/GenBank/DDBJ whole genome shotgun (WGS) entry which is preliminary data.</text>
</comment>